<feature type="region of interest" description="Disordered" evidence="1">
    <location>
        <begin position="1"/>
        <end position="20"/>
    </location>
</feature>
<evidence type="ECO:0000313" key="2">
    <source>
        <dbReference type="EMBL" id="CAK5265913.1"/>
    </source>
</evidence>
<proteinExistence type="predicted"/>
<dbReference type="Proteomes" id="UP001295794">
    <property type="component" value="Unassembled WGS sequence"/>
</dbReference>
<dbReference type="EMBL" id="CAVNYO010000103">
    <property type="protein sequence ID" value="CAK5265913.1"/>
    <property type="molecule type" value="Genomic_DNA"/>
</dbReference>
<comment type="caution">
    <text evidence="2">The sequence shown here is derived from an EMBL/GenBank/DDBJ whole genome shotgun (WGS) entry which is preliminary data.</text>
</comment>
<evidence type="ECO:0000256" key="1">
    <source>
        <dbReference type="SAM" id="MobiDB-lite"/>
    </source>
</evidence>
<name>A0AAD2JWK6_9AGAR</name>
<evidence type="ECO:0000313" key="3">
    <source>
        <dbReference type="Proteomes" id="UP001295794"/>
    </source>
</evidence>
<gene>
    <name evidence="2" type="ORF">MYCIT1_LOCUS7295</name>
</gene>
<keyword evidence="3" id="KW-1185">Reference proteome</keyword>
<protein>
    <submittedName>
        <fullName evidence="2">Uncharacterized protein</fullName>
    </submittedName>
</protein>
<reference evidence="2" key="1">
    <citation type="submission" date="2023-11" db="EMBL/GenBank/DDBJ databases">
        <authorList>
            <person name="De Vega J J."/>
            <person name="De Vega J J."/>
        </authorList>
    </citation>
    <scope>NUCLEOTIDE SEQUENCE</scope>
</reference>
<organism evidence="2 3">
    <name type="scientific">Mycena citricolor</name>
    <dbReference type="NCBI Taxonomy" id="2018698"/>
    <lineage>
        <taxon>Eukaryota</taxon>
        <taxon>Fungi</taxon>
        <taxon>Dikarya</taxon>
        <taxon>Basidiomycota</taxon>
        <taxon>Agaricomycotina</taxon>
        <taxon>Agaricomycetes</taxon>
        <taxon>Agaricomycetidae</taxon>
        <taxon>Agaricales</taxon>
        <taxon>Marasmiineae</taxon>
        <taxon>Mycenaceae</taxon>
        <taxon>Mycena</taxon>
    </lineage>
</organism>
<accession>A0AAD2JWK6</accession>
<dbReference type="AlphaFoldDB" id="A0AAD2JWK6"/>
<sequence length="83" mass="8729">MQLAQETAHRGGSTASALSDRTCNDAGEIAVVKAVELQSEAQPIVIYIYESANVNTLLRNGCRSTPTYAPLGFTATNTTTPGL</sequence>